<accession>A0A6J5KUG9</accession>
<name>A0A6J5KUG9_9CAUD</name>
<organism evidence="1">
    <name type="scientific">uncultured Caudovirales phage</name>
    <dbReference type="NCBI Taxonomy" id="2100421"/>
    <lineage>
        <taxon>Viruses</taxon>
        <taxon>Duplodnaviria</taxon>
        <taxon>Heunggongvirae</taxon>
        <taxon>Uroviricota</taxon>
        <taxon>Caudoviricetes</taxon>
        <taxon>Peduoviridae</taxon>
        <taxon>Maltschvirus</taxon>
        <taxon>Maltschvirus maltsch</taxon>
    </lineage>
</organism>
<reference evidence="1" key="1">
    <citation type="submission" date="2020-04" db="EMBL/GenBank/DDBJ databases">
        <authorList>
            <person name="Chiriac C."/>
            <person name="Salcher M."/>
            <person name="Ghai R."/>
            <person name="Kavagutti S V."/>
        </authorList>
    </citation>
    <scope>NUCLEOTIDE SEQUENCE</scope>
</reference>
<evidence type="ECO:0000313" key="1">
    <source>
        <dbReference type="EMBL" id="CAB4126188.1"/>
    </source>
</evidence>
<protein>
    <submittedName>
        <fullName evidence="1">Uncharacterized protein</fullName>
    </submittedName>
</protein>
<proteinExistence type="predicted"/>
<gene>
    <name evidence="1" type="ORF">UFOVP68_50</name>
</gene>
<dbReference type="EMBL" id="LR796191">
    <property type="protein sequence ID" value="CAB4126188.1"/>
    <property type="molecule type" value="Genomic_DNA"/>
</dbReference>
<sequence length="63" mass="6417">MTYKTISRAALARYAALLGRGSIAARALASYDAARAGGLRPVAQMSNAAFRVTTAAAGAQVFA</sequence>